<dbReference type="Gene3D" id="2.40.70.10">
    <property type="entry name" value="Acid Proteases"/>
    <property type="match status" value="1"/>
</dbReference>
<dbReference type="Gene3D" id="3.10.10.10">
    <property type="entry name" value="HIV Type 1 Reverse Transcriptase, subunit A, domain 1"/>
    <property type="match status" value="1"/>
</dbReference>
<keyword evidence="8" id="KW-0378">Hydrolase</keyword>
<dbReference type="GO" id="GO:0003964">
    <property type="term" value="F:RNA-directed DNA polymerase activity"/>
    <property type="evidence" value="ECO:0007669"/>
    <property type="project" value="UniProtKB-KW"/>
</dbReference>
<dbReference type="Gene3D" id="2.40.50.40">
    <property type="match status" value="1"/>
</dbReference>
<keyword evidence="5" id="KW-0479">Metal-binding</keyword>
<dbReference type="SUPFAM" id="SSF54160">
    <property type="entry name" value="Chromo domain-like"/>
    <property type="match status" value="1"/>
</dbReference>
<dbReference type="InterPro" id="IPR012337">
    <property type="entry name" value="RNaseH-like_sf"/>
</dbReference>
<evidence type="ECO:0000256" key="16">
    <source>
        <dbReference type="ARBA" id="ARBA00023268"/>
    </source>
</evidence>
<evidence type="ECO:0000256" key="10">
    <source>
        <dbReference type="ARBA" id="ARBA00022884"/>
    </source>
</evidence>
<dbReference type="GO" id="GO:0004519">
    <property type="term" value="F:endonuclease activity"/>
    <property type="evidence" value="ECO:0007669"/>
    <property type="project" value="UniProtKB-KW"/>
</dbReference>
<dbReference type="GO" id="GO:0015074">
    <property type="term" value="P:DNA integration"/>
    <property type="evidence" value="ECO:0007669"/>
    <property type="project" value="UniProtKB-KW"/>
</dbReference>
<evidence type="ECO:0000256" key="15">
    <source>
        <dbReference type="ARBA" id="ARBA00023172"/>
    </source>
</evidence>
<accession>W4P2T7</accession>
<dbReference type="GO" id="GO:0006508">
    <property type="term" value="P:proteolysis"/>
    <property type="evidence" value="ECO:0007669"/>
    <property type="project" value="UniProtKB-KW"/>
</dbReference>
<dbReference type="Pfam" id="PF13975">
    <property type="entry name" value="gag-asp_proteas"/>
    <property type="match status" value="1"/>
</dbReference>
<dbReference type="InterPro" id="IPR000477">
    <property type="entry name" value="RT_dom"/>
</dbReference>
<gene>
    <name evidence="20" type="primary">pol</name>
</gene>
<dbReference type="Pfam" id="PF00078">
    <property type="entry name" value="RVT_1"/>
    <property type="match status" value="1"/>
</dbReference>
<dbReference type="InterPro" id="IPR016197">
    <property type="entry name" value="Chromo-like_dom_sf"/>
</dbReference>
<dbReference type="GO" id="GO:0006310">
    <property type="term" value="P:DNA recombination"/>
    <property type="evidence" value="ECO:0007669"/>
    <property type="project" value="UniProtKB-KW"/>
</dbReference>
<dbReference type="InterPro" id="IPR001584">
    <property type="entry name" value="Integrase_cat-core"/>
</dbReference>
<dbReference type="CDD" id="cd00024">
    <property type="entry name" value="CD_CSD"/>
    <property type="match status" value="1"/>
</dbReference>
<keyword evidence="11" id="KW-0229">DNA integration</keyword>
<evidence type="ECO:0000259" key="18">
    <source>
        <dbReference type="PROSITE" id="PS50013"/>
    </source>
</evidence>
<dbReference type="Pfam" id="PF24626">
    <property type="entry name" value="SH3_Tf2-1"/>
    <property type="match status" value="1"/>
</dbReference>
<keyword evidence="12" id="KW-0695">RNA-directed DNA polymerase</keyword>
<keyword evidence="1" id="KW-0645">Protease</keyword>
<evidence type="ECO:0000256" key="13">
    <source>
        <dbReference type="ARBA" id="ARBA00022932"/>
    </source>
</evidence>
<dbReference type="SUPFAM" id="SSF50630">
    <property type="entry name" value="Acid proteases"/>
    <property type="match status" value="1"/>
</dbReference>
<feature type="domain" description="Chromo" evidence="18">
    <location>
        <begin position="1095"/>
        <end position="1152"/>
    </location>
</feature>
<dbReference type="InterPro" id="IPR036397">
    <property type="entry name" value="RNaseH_sf"/>
</dbReference>
<dbReference type="InterPro" id="IPR043502">
    <property type="entry name" value="DNA/RNA_pol_sf"/>
</dbReference>
<dbReference type="GO" id="GO:0004190">
    <property type="term" value="F:aspartic-type endopeptidase activity"/>
    <property type="evidence" value="ECO:0007669"/>
    <property type="project" value="UniProtKB-KW"/>
</dbReference>
<evidence type="ECO:0000256" key="8">
    <source>
        <dbReference type="ARBA" id="ARBA00022801"/>
    </source>
</evidence>
<dbReference type="InterPro" id="IPR041588">
    <property type="entry name" value="Integrase_H2C2"/>
</dbReference>
<evidence type="ECO:0000256" key="4">
    <source>
        <dbReference type="ARBA" id="ARBA00022722"/>
    </source>
</evidence>
<dbReference type="InterPro" id="IPR001969">
    <property type="entry name" value="Aspartic_peptidase_AS"/>
</dbReference>
<evidence type="ECO:0000313" key="20">
    <source>
        <dbReference type="EMBL" id="FAA01111.1"/>
    </source>
</evidence>
<dbReference type="GO" id="GO:0046872">
    <property type="term" value="F:metal ion binding"/>
    <property type="evidence" value="ECO:0007669"/>
    <property type="project" value="UniProtKB-KW"/>
</dbReference>
<dbReference type="EMBL" id="BR000979">
    <property type="protein sequence ID" value="FAA01111.1"/>
    <property type="molecule type" value="Genomic_DNA"/>
</dbReference>
<name>W4P2T7_9EUKA</name>
<dbReference type="GO" id="GO:0003677">
    <property type="term" value="F:DNA binding"/>
    <property type="evidence" value="ECO:0007669"/>
    <property type="project" value="UniProtKB-KW"/>
</dbReference>
<evidence type="ECO:0000259" key="19">
    <source>
        <dbReference type="PROSITE" id="PS50994"/>
    </source>
</evidence>
<keyword evidence="3" id="KW-0548">Nucleotidyltransferase</keyword>
<dbReference type="GO" id="GO:0003723">
    <property type="term" value="F:RNA binding"/>
    <property type="evidence" value="ECO:0007669"/>
    <property type="project" value="UniProtKB-KW"/>
</dbReference>
<keyword evidence="6" id="KW-0064">Aspartyl protease</keyword>
<evidence type="ECO:0000256" key="7">
    <source>
        <dbReference type="ARBA" id="ARBA00022759"/>
    </source>
</evidence>
<evidence type="ECO:0000256" key="17">
    <source>
        <dbReference type="SAM" id="MobiDB-lite"/>
    </source>
</evidence>
<dbReference type="FunFam" id="3.30.70.270:FF:000020">
    <property type="entry name" value="Transposon Tf2-6 polyprotein-like Protein"/>
    <property type="match status" value="1"/>
</dbReference>
<dbReference type="PANTHER" id="PTHR37984">
    <property type="entry name" value="PROTEIN CBG26694"/>
    <property type="match status" value="1"/>
</dbReference>
<keyword evidence="15" id="KW-0233">DNA recombination</keyword>
<keyword evidence="13" id="KW-0239">DNA-directed DNA polymerase</keyword>
<protein>
    <submittedName>
        <fullName evidence="20">Pol</fullName>
    </submittedName>
</protein>
<evidence type="ECO:0000256" key="11">
    <source>
        <dbReference type="ARBA" id="ARBA00022908"/>
    </source>
</evidence>
<dbReference type="InterPro" id="IPR050951">
    <property type="entry name" value="Retrovirus_Pol_polyprotein"/>
</dbReference>
<dbReference type="PROSITE" id="PS50013">
    <property type="entry name" value="CHROMO_2"/>
    <property type="match status" value="1"/>
</dbReference>
<evidence type="ECO:0000256" key="2">
    <source>
        <dbReference type="ARBA" id="ARBA00022679"/>
    </source>
</evidence>
<dbReference type="CDD" id="cd00303">
    <property type="entry name" value="retropepsin_like"/>
    <property type="match status" value="1"/>
</dbReference>
<dbReference type="InterPro" id="IPR000953">
    <property type="entry name" value="Chromo/chromo_shadow_dom"/>
</dbReference>
<dbReference type="Gene3D" id="3.30.420.10">
    <property type="entry name" value="Ribonuclease H-like superfamily/Ribonuclease H"/>
    <property type="match status" value="1"/>
</dbReference>
<dbReference type="InterPro" id="IPR043128">
    <property type="entry name" value="Rev_trsase/Diguanyl_cyclase"/>
</dbReference>
<evidence type="ECO:0000256" key="12">
    <source>
        <dbReference type="ARBA" id="ARBA00022918"/>
    </source>
</evidence>
<reference evidence="20" key="1">
    <citation type="journal article" date="2013" name="Nat. Commun.">
        <title>The Capsaspora genome reveals a complex unicellular prehistory of animals.</title>
        <authorList>
            <person name="Suga H."/>
            <person name="Chen Z."/>
            <person name="de Mendoza A."/>
            <person name="Sebe-Pedros A."/>
            <person name="Brown M.W."/>
            <person name="Kramer E."/>
            <person name="Carr M."/>
            <person name="Kerner P."/>
            <person name="Vervoort M."/>
            <person name="Sanchez-Pons N."/>
            <person name="Torruella G."/>
            <person name="Derelle R."/>
            <person name="Manning G."/>
            <person name="Lang B.F."/>
            <person name="Russ C."/>
            <person name="Haas B.J."/>
            <person name="Roger A.J."/>
            <person name="Nusbaum C."/>
            <person name="Ruiz-Trillo I."/>
        </authorList>
    </citation>
    <scope>NUCLEOTIDE SEQUENCE</scope>
    <source>
        <strain evidence="20">ATCC 30864</strain>
    </source>
</reference>
<dbReference type="PANTHER" id="PTHR37984:SF5">
    <property type="entry name" value="PROTEIN NYNRIN-LIKE"/>
    <property type="match status" value="1"/>
</dbReference>
<dbReference type="Pfam" id="PF17919">
    <property type="entry name" value="RT_RNaseH_2"/>
    <property type="match status" value="1"/>
</dbReference>
<evidence type="ECO:0000256" key="1">
    <source>
        <dbReference type="ARBA" id="ARBA00022670"/>
    </source>
</evidence>
<keyword evidence="9" id="KW-0460">Magnesium</keyword>
<keyword evidence="10" id="KW-0694">RNA-binding</keyword>
<evidence type="ECO:0000256" key="14">
    <source>
        <dbReference type="ARBA" id="ARBA00023125"/>
    </source>
</evidence>
<sequence length="1158" mass="129135">GKSLRVDTNLHPSRVLLNKILSKKNAVQSTVCIGRKFSKTTPTRALFDSGSTRTLAASASVEAWGLEPHVLERPMTVRMVDTTTRDITHAAWAKLTIGKWRGKVLVYILPQCIMPLIIGMDVLQRITDSGPIRVKAQEAESAALLVGEKASPQQPFDPKAIPEAFREFAALFDPAAADKYPPKRGPLDVKLRFASGDVETPYRRTKYNEEERAALDEIIDNGLRTGKIVPAPGATNPSSVLFVKEEPEKKIINRVVFDLRGPNAKILSEVHDLPTVEDIMESMAGMTIFCKLDVSKAFNCIRLADEDSINATAFRTHRGVFKWTVLPFGIKVGSVAMQRLMDAMLRGLKGVAAYQDDIIVGGKNKEELIENTRAVLRRVREFQLPLKLSKCEFFATAVPLLGFVLSAQGISTTKSAVQAMLDFPVPKTRKQVRSFIGAVGHISGWIKGFADMRAPLDQLLKKDVKFVWTEECQQAFSRIKKVVTSTPVLRLPRRDEVFVCEADASDIGTGAVLYNMKPGGNPSDMKGLKLVGYYSKRLSSAERNYSTTDKELLAIVRAVRRWRHLLTGSRHKVIFKSDHKNLVNYQNLEVRNYRMARWIEELSQCDFKIVFTAGVSQPLADCLSRNPNFEGSVRGEAARKAFTPGQLDSTVAAAATVASTSAGAGQSAAKAVAAEVSIEDQIRAQVGTSPPDQKLQKLLGLTLADGLWRDGSKRIYVPEGDCRRLVVAECHDAKGAGHGGKHRTNLRVKQTHVWHNMMEYIEKYVAGCTLCQQNKPSHLKQAGLNASIEVPAGVWQDVAIDLVTDLVPSKDYRGHKHDAVLTAQCLLSKQVHLIPFSKDSSSAMVTRALMDRVFAYHGLPNTLLHDRDSRFLAEHMTSICKGLGIRQRASTSFHPNTNGSLERQHAVMAQVLRNYVNHSHDDWVELLPWAEIAMNSSVNASTKVTPFMASQGFEARTSWKITPPERESDVDEHIALIRTIVEDTRKELARANELSSAKVDKHRTPAPGYQVGDNVWLDTRQLRLETVATKFNPTYIGPFEVLEADKHTVLLRLPKFMKHHPRFHVSRVKAVGADGIPGRPVSEPRPIHMKGEKYYQAEKIVDSFIDKGTLWYKVKWTGVEEPTVEPWEVFGEHHRMTEAFHKANPNKPTRESAKRKKR</sequence>
<feature type="region of interest" description="Disordered" evidence="17">
    <location>
        <begin position="1139"/>
        <end position="1158"/>
    </location>
</feature>
<organism evidence="20">
    <name type="scientific">Capsaspora owczarzaki</name>
    <dbReference type="NCBI Taxonomy" id="192875"/>
    <lineage>
        <taxon>Eukaryota</taxon>
        <taxon>Filasterea</taxon>
        <taxon>Capsaspora</taxon>
    </lineage>
</organism>
<dbReference type="InterPro" id="IPR041577">
    <property type="entry name" value="RT_RNaseH_2"/>
</dbReference>
<evidence type="ECO:0000256" key="6">
    <source>
        <dbReference type="ARBA" id="ARBA00022750"/>
    </source>
</evidence>
<dbReference type="CDD" id="cd09274">
    <property type="entry name" value="RNase_HI_RT_Ty3"/>
    <property type="match status" value="1"/>
</dbReference>
<dbReference type="Pfam" id="PF17921">
    <property type="entry name" value="Integrase_H2C2"/>
    <property type="match status" value="1"/>
</dbReference>
<keyword evidence="7" id="KW-0255">Endonuclease</keyword>
<keyword evidence="16" id="KW-0511">Multifunctional enzyme</keyword>
<dbReference type="Gene3D" id="3.30.70.270">
    <property type="match status" value="2"/>
</dbReference>
<dbReference type="SUPFAM" id="SSF53098">
    <property type="entry name" value="Ribonuclease H-like"/>
    <property type="match status" value="1"/>
</dbReference>
<keyword evidence="4" id="KW-0540">Nuclease</keyword>
<proteinExistence type="predicted"/>
<dbReference type="AlphaFoldDB" id="W4P2T7"/>
<feature type="domain" description="Integrase catalytic" evidence="19">
    <location>
        <begin position="787"/>
        <end position="954"/>
    </location>
</feature>
<keyword evidence="14" id="KW-0238">DNA-binding</keyword>
<evidence type="ECO:0000256" key="9">
    <source>
        <dbReference type="ARBA" id="ARBA00022842"/>
    </source>
</evidence>
<dbReference type="Gene3D" id="1.10.340.70">
    <property type="match status" value="1"/>
</dbReference>
<dbReference type="SUPFAM" id="SSF56672">
    <property type="entry name" value="DNA/RNA polymerases"/>
    <property type="match status" value="1"/>
</dbReference>
<dbReference type="CDD" id="cd01647">
    <property type="entry name" value="RT_LTR"/>
    <property type="match status" value="1"/>
</dbReference>
<dbReference type="InterPro" id="IPR021109">
    <property type="entry name" value="Peptidase_aspartic_dom_sf"/>
</dbReference>
<evidence type="ECO:0000256" key="3">
    <source>
        <dbReference type="ARBA" id="ARBA00022695"/>
    </source>
</evidence>
<dbReference type="PROSITE" id="PS50994">
    <property type="entry name" value="INTEGRASE"/>
    <property type="match status" value="1"/>
</dbReference>
<dbReference type="InterPro" id="IPR056924">
    <property type="entry name" value="SH3_Tf2-1"/>
</dbReference>
<keyword evidence="2" id="KW-0808">Transferase</keyword>
<evidence type="ECO:0000256" key="5">
    <source>
        <dbReference type="ARBA" id="ARBA00022723"/>
    </source>
</evidence>
<feature type="non-terminal residue" evidence="20">
    <location>
        <position position="1"/>
    </location>
</feature>
<dbReference type="PROSITE" id="PS00141">
    <property type="entry name" value="ASP_PROTEASE"/>
    <property type="match status" value="1"/>
</dbReference>
<dbReference type="GO" id="GO:0003887">
    <property type="term" value="F:DNA-directed DNA polymerase activity"/>
    <property type="evidence" value="ECO:0007669"/>
    <property type="project" value="UniProtKB-KW"/>
</dbReference>